<dbReference type="EC" id="4.3.1.7" evidence="5"/>
<protein>
    <recommendedName>
        <fullName evidence="5">Ethanolamine ammonia-lyase small subunit</fullName>
        <shortName evidence="5">EAL small subunit</shortName>
        <ecNumber evidence="5">4.3.1.7</ecNumber>
    </recommendedName>
</protein>
<dbReference type="RefSeq" id="WP_434547910.1">
    <property type="nucleotide sequence ID" value="NZ_APND01000004.1"/>
</dbReference>
<dbReference type="InterPro" id="IPR009246">
    <property type="entry name" value="EutC"/>
</dbReference>
<feature type="binding site" evidence="5">
    <location>
        <position position="205"/>
    </location>
    <ligand>
        <name>adenosylcob(III)alamin</name>
        <dbReference type="ChEBI" id="CHEBI:18408"/>
    </ligand>
</feature>
<comment type="cofactor">
    <cofactor evidence="5">
        <name>adenosylcob(III)alamin</name>
        <dbReference type="ChEBI" id="CHEBI:18408"/>
    </cofactor>
    <text evidence="5">Binds between the large and small subunits.</text>
</comment>
<dbReference type="NCBIfam" id="NF003971">
    <property type="entry name" value="PRK05465.1"/>
    <property type="match status" value="1"/>
</dbReference>
<comment type="caution">
    <text evidence="6">The sequence shown here is derived from an EMBL/GenBank/DDBJ whole genome shotgun (WGS) entry which is preliminary data.</text>
</comment>
<dbReference type="InterPro" id="IPR042255">
    <property type="entry name" value="EutC_N"/>
</dbReference>
<evidence type="ECO:0000313" key="7">
    <source>
        <dbReference type="Proteomes" id="UP001460888"/>
    </source>
</evidence>
<keyword evidence="4 5" id="KW-1283">Bacterial microcompartment</keyword>
<evidence type="ECO:0000256" key="2">
    <source>
        <dbReference type="ARBA" id="ARBA00023239"/>
    </source>
</evidence>
<comment type="catalytic activity">
    <reaction evidence="5">
        <text>ethanolamine = acetaldehyde + NH4(+)</text>
        <dbReference type="Rhea" id="RHEA:15313"/>
        <dbReference type="ChEBI" id="CHEBI:15343"/>
        <dbReference type="ChEBI" id="CHEBI:28938"/>
        <dbReference type="ChEBI" id="CHEBI:57603"/>
        <dbReference type="EC" id="4.3.1.7"/>
    </reaction>
</comment>
<dbReference type="PIRSF" id="PIRSF018982">
    <property type="entry name" value="EutC"/>
    <property type="match status" value="1"/>
</dbReference>
<dbReference type="Gene3D" id="3.40.50.11240">
    <property type="entry name" value="Ethanolamine ammonia-lyase light chain (EutC)"/>
    <property type="match status" value="1"/>
</dbReference>
<evidence type="ECO:0000256" key="1">
    <source>
        <dbReference type="ARBA" id="ARBA00022628"/>
    </source>
</evidence>
<dbReference type="HAMAP" id="MF_00601">
    <property type="entry name" value="EutC"/>
    <property type="match status" value="1"/>
</dbReference>
<proteinExistence type="inferred from homology"/>
<dbReference type="PANTHER" id="PTHR39330:SF1">
    <property type="entry name" value="ETHANOLAMINE AMMONIA-LYASE SMALL SUBUNIT"/>
    <property type="match status" value="1"/>
</dbReference>
<evidence type="ECO:0000256" key="5">
    <source>
        <dbReference type="HAMAP-Rule" id="MF_00601"/>
    </source>
</evidence>
<sequence>MAERTNGESEAADIATTRRAAGVVDNPWRALRDFTDARIGLGRAGISLPTHELLAFQLAHAQAKDAVHLPLDVGTLCEHLMALGAPAPTDEPLRLRSQANDRITYLQRPDLGRRLDDESCARLGGDESDTQAACDLALVVVDGLSARAVQAHAAPFIGALSDALDADDDEWQLARLTVVEQGRVAIGDEIGERLNARAVLVLIGERPGLSSPDSLGVYLTWSPEPGTTDAYRNCISNIRPAGLQIAEASERALYLLREARRLELSGVKLKDRSGDDVIEHDSEPGNFLIS</sequence>
<keyword evidence="2 5" id="KW-0456">Lyase</keyword>
<evidence type="ECO:0000256" key="3">
    <source>
        <dbReference type="ARBA" id="ARBA00023285"/>
    </source>
</evidence>
<feature type="binding site" evidence="5">
    <location>
        <position position="184"/>
    </location>
    <ligand>
        <name>adenosylcob(III)alamin</name>
        <dbReference type="ChEBI" id="CHEBI:18408"/>
    </ligand>
</feature>
<evidence type="ECO:0000313" key="6">
    <source>
        <dbReference type="EMBL" id="MES1930132.1"/>
    </source>
</evidence>
<evidence type="ECO:0000256" key="4">
    <source>
        <dbReference type="ARBA" id="ARBA00024446"/>
    </source>
</evidence>
<keyword evidence="3 5" id="KW-0170">Cobalt</keyword>
<reference evidence="6 7" key="1">
    <citation type="submission" date="2013-03" db="EMBL/GenBank/DDBJ databases">
        <title>Salinisphaera dokdonensis CL-ES53 Genome Sequencing.</title>
        <authorList>
            <person name="Li C."/>
            <person name="Lai Q."/>
            <person name="Shao Z."/>
        </authorList>
    </citation>
    <scope>NUCLEOTIDE SEQUENCE [LARGE SCALE GENOMIC DNA]</scope>
    <source>
        <strain evidence="6 7">CL-ES53</strain>
    </source>
</reference>
<dbReference type="EMBL" id="APND01000004">
    <property type="protein sequence ID" value="MES1930132.1"/>
    <property type="molecule type" value="Genomic_DNA"/>
</dbReference>
<gene>
    <name evidence="5" type="primary">eutC</name>
    <name evidence="6" type="ORF">SADO_12793</name>
</gene>
<dbReference type="Pfam" id="PF05985">
    <property type="entry name" value="EutC"/>
    <property type="match status" value="1"/>
</dbReference>
<dbReference type="Proteomes" id="UP001460888">
    <property type="component" value="Unassembled WGS sequence"/>
</dbReference>
<organism evidence="6 7">
    <name type="scientific">Salinisphaera dokdonensis CL-ES53</name>
    <dbReference type="NCBI Taxonomy" id="1304272"/>
    <lineage>
        <taxon>Bacteria</taxon>
        <taxon>Pseudomonadati</taxon>
        <taxon>Pseudomonadota</taxon>
        <taxon>Gammaproteobacteria</taxon>
        <taxon>Salinisphaerales</taxon>
        <taxon>Salinisphaeraceae</taxon>
        <taxon>Salinisphaera</taxon>
    </lineage>
</organism>
<comment type="function">
    <text evidence="5">Catalyzes the deamination of various vicinal amino-alcohols to oxo compounds. Allows this organism to utilize ethanolamine as the sole source of nitrogen and carbon in the presence of external vitamin B12.</text>
</comment>
<dbReference type="Gene3D" id="1.10.30.40">
    <property type="entry name" value="Ethanolamine ammonia-lyase light chain (EutC), N-terminal domain"/>
    <property type="match status" value="1"/>
</dbReference>
<feature type="binding site" evidence="5">
    <location>
        <position position="234"/>
    </location>
    <ligand>
        <name>adenosylcob(III)alamin</name>
        <dbReference type="ChEBI" id="CHEBI:18408"/>
    </ligand>
</feature>
<name>A0ABV2B3J9_9GAMM</name>
<keyword evidence="1 5" id="KW-0846">Cobalamin</keyword>
<comment type="subcellular location">
    <subcellularLocation>
        <location evidence="5">Bacterial microcompartment</location>
    </subcellularLocation>
</comment>
<comment type="subunit">
    <text evidence="5">The basic unit is a heterodimer which dimerizes to form tetramers. The heterotetramers trimerize; 6 large subunits form a core ring with 6 small subunits projecting outwards.</text>
</comment>
<dbReference type="PANTHER" id="PTHR39330">
    <property type="entry name" value="ETHANOLAMINE AMMONIA-LYASE LIGHT CHAIN"/>
    <property type="match status" value="1"/>
</dbReference>
<dbReference type="InterPro" id="IPR042251">
    <property type="entry name" value="EutC_C"/>
</dbReference>
<keyword evidence="7" id="KW-1185">Reference proteome</keyword>
<accession>A0ABV2B3J9</accession>
<dbReference type="GO" id="GO:0008851">
    <property type="term" value="F:ethanolamine ammonia-lyase activity"/>
    <property type="evidence" value="ECO:0007669"/>
    <property type="project" value="UniProtKB-EC"/>
</dbReference>
<comment type="pathway">
    <text evidence="5">Amine and polyamine degradation; ethanolamine degradation.</text>
</comment>
<comment type="similarity">
    <text evidence="5">Belongs to the EutC family.</text>
</comment>